<proteinExistence type="predicted"/>
<feature type="region of interest" description="Disordered" evidence="1">
    <location>
        <begin position="220"/>
        <end position="241"/>
    </location>
</feature>
<name>A0A0D2B2E7_9EURO</name>
<feature type="compositionally biased region" description="Basic and acidic residues" evidence="1">
    <location>
        <begin position="134"/>
        <end position="153"/>
    </location>
</feature>
<feature type="region of interest" description="Disordered" evidence="1">
    <location>
        <begin position="116"/>
        <end position="194"/>
    </location>
</feature>
<accession>A0A0D2B2E7</accession>
<feature type="region of interest" description="Disordered" evidence="1">
    <location>
        <begin position="45"/>
        <end position="78"/>
    </location>
</feature>
<dbReference type="EMBL" id="KN847497">
    <property type="protein sequence ID" value="KIW13063.1"/>
    <property type="molecule type" value="Genomic_DNA"/>
</dbReference>
<dbReference type="RefSeq" id="XP_016233279.1">
    <property type="nucleotide sequence ID" value="XM_016382576.1"/>
</dbReference>
<gene>
    <name evidence="2" type="ORF">PV08_08250</name>
</gene>
<evidence type="ECO:0000313" key="2">
    <source>
        <dbReference type="EMBL" id="KIW13063.1"/>
    </source>
</evidence>
<dbReference type="GeneID" id="27335333"/>
<dbReference type="HOGENOM" id="CLU_097232_0_0_1"/>
<evidence type="ECO:0000256" key="1">
    <source>
        <dbReference type="SAM" id="MobiDB-lite"/>
    </source>
</evidence>
<protein>
    <recommendedName>
        <fullName evidence="4">Myb-like domain-containing protein</fullName>
    </recommendedName>
</protein>
<dbReference type="VEuPathDB" id="FungiDB:PV08_08250"/>
<reference evidence="2 3" key="1">
    <citation type="submission" date="2015-01" db="EMBL/GenBank/DDBJ databases">
        <title>The Genome Sequence of Exophiala spinifera CBS89968.</title>
        <authorList>
            <consortium name="The Broad Institute Genomics Platform"/>
            <person name="Cuomo C."/>
            <person name="de Hoog S."/>
            <person name="Gorbushina A."/>
            <person name="Stielow B."/>
            <person name="Teixiera M."/>
            <person name="Abouelleil A."/>
            <person name="Chapman S.B."/>
            <person name="Priest M."/>
            <person name="Young S.K."/>
            <person name="Wortman J."/>
            <person name="Nusbaum C."/>
            <person name="Birren B."/>
        </authorList>
    </citation>
    <scope>NUCLEOTIDE SEQUENCE [LARGE SCALE GENOMIC DNA]</scope>
    <source>
        <strain evidence="2 3">CBS 89968</strain>
    </source>
</reference>
<dbReference type="STRING" id="91928.A0A0D2B2E7"/>
<feature type="compositionally biased region" description="Polar residues" evidence="1">
    <location>
        <begin position="173"/>
        <end position="193"/>
    </location>
</feature>
<keyword evidence="3" id="KW-1185">Reference proteome</keyword>
<sequence>MSFTLIHTRPDGNKKPIRMSILDALRGVPDRKSKKARKVQCPCCGKVHSSEAPASAEKKDEAQAAKAAEKKDGETDDEIMIRMKTKNQHAQWTDIVEQLKEIKSVGEAKARYKEITKDRKDDENAGSDNQTKGKGKEKNPDKAAKDAKNKAEGLKTQIDAQSKKEAAKAGEQANASDNATNDKTMNCQQQKGATSVCEPNIYRILADKYDSKKWLDVASRHYDKTGERISPEMARQRAEGS</sequence>
<evidence type="ECO:0000313" key="3">
    <source>
        <dbReference type="Proteomes" id="UP000053328"/>
    </source>
</evidence>
<organism evidence="2 3">
    <name type="scientific">Exophiala spinifera</name>
    <dbReference type="NCBI Taxonomy" id="91928"/>
    <lineage>
        <taxon>Eukaryota</taxon>
        <taxon>Fungi</taxon>
        <taxon>Dikarya</taxon>
        <taxon>Ascomycota</taxon>
        <taxon>Pezizomycotina</taxon>
        <taxon>Eurotiomycetes</taxon>
        <taxon>Chaetothyriomycetidae</taxon>
        <taxon>Chaetothyriales</taxon>
        <taxon>Herpotrichiellaceae</taxon>
        <taxon>Exophiala</taxon>
    </lineage>
</organism>
<dbReference type="AlphaFoldDB" id="A0A0D2B2E7"/>
<dbReference type="OrthoDB" id="5427780at2759"/>
<feature type="compositionally biased region" description="Basic and acidic residues" evidence="1">
    <location>
        <begin position="56"/>
        <end position="73"/>
    </location>
</feature>
<evidence type="ECO:0008006" key="4">
    <source>
        <dbReference type="Google" id="ProtNLM"/>
    </source>
</evidence>
<dbReference type="Proteomes" id="UP000053328">
    <property type="component" value="Unassembled WGS sequence"/>
</dbReference>